<dbReference type="InterPro" id="IPR036322">
    <property type="entry name" value="WD40_repeat_dom_sf"/>
</dbReference>
<dbReference type="Proteomes" id="UP000008021">
    <property type="component" value="Chromosome 4"/>
</dbReference>
<dbReference type="PRINTS" id="PR00320">
    <property type="entry name" value="GPROTEINBRPT"/>
</dbReference>
<reference evidence="4" key="2">
    <citation type="submission" date="2018-05" db="EMBL/GenBank/DDBJ databases">
        <title>OmerRS3 (Oryza meridionalis Reference Sequence Version 3).</title>
        <authorList>
            <person name="Zhang J."/>
            <person name="Kudrna D."/>
            <person name="Lee S."/>
            <person name="Talag J."/>
            <person name="Welchert J."/>
            <person name="Wing R.A."/>
        </authorList>
    </citation>
    <scope>NUCLEOTIDE SEQUENCE [LARGE SCALE GENOMIC DNA]</scope>
    <source>
        <strain evidence="4">cv. OR44</strain>
    </source>
</reference>
<name>A0A0E0DHC2_9ORYZ</name>
<proteinExistence type="predicted"/>
<evidence type="ECO:0000313" key="4">
    <source>
        <dbReference type="EnsemblPlants" id="OMERI04G18560.3"/>
    </source>
</evidence>
<organism evidence="4">
    <name type="scientific">Oryza meridionalis</name>
    <dbReference type="NCBI Taxonomy" id="40149"/>
    <lineage>
        <taxon>Eukaryota</taxon>
        <taxon>Viridiplantae</taxon>
        <taxon>Streptophyta</taxon>
        <taxon>Embryophyta</taxon>
        <taxon>Tracheophyta</taxon>
        <taxon>Spermatophyta</taxon>
        <taxon>Magnoliopsida</taxon>
        <taxon>Liliopsida</taxon>
        <taxon>Poales</taxon>
        <taxon>Poaceae</taxon>
        <taxon>BOP clade</taxon>
        <taxon>Oryzoideae</taxon>
        <taxon>Oryzeae</taxon>
        <taxon>Oryzinae</taxon>
        <taxon>Oryza</taxon>
    </lineage>
</organism>
<sequence>MVMVTRTPPRPSLHDVLINRSHLHFFLPAFSLISRQLDESNPFFNNRAAPRSRDDAAAAVLARRDHQPRTRAGLPAAASLRGRKPKPFLGFQSVRAREFHLAQHLLSASTDKTVRMWEIGYANCIRVYPHSNFVTCVQFNLADENLFISGSIDGKIRVWDITRSSVVDWVDIRDIVTAVCYRPGGKGVVVGTITGNCRFYEISDNLLKLETQIALNGKKKASLKRITGFQFCPSNPSKLMVTSADSKIRILDGTNVIQNYSGLRSGSCQLSATFTPEGQHIISASEDSNVYVWSHENQYECACKQAKTTQTSEHFRSNNAAIAIPWNGTKPRSPVPLSSQILPPQGDTFWSMSKAIRYNSSLCGKDSSIKKIVSTPAAPGIFNLNQEFFIESSCKSSATWPEEMLPSTTASINLDESQFKLLRNCFQGTSNSWGQVIVTAGWDGRIRSFQNFGLPVHQ</sequence>
<dbReference type="SMART" id="SM00320">
    <property type="entry name" value="WD40"/>
    <property type="match status" value="6"/>
</dbReference>
<reference evidence="4" key="1">
    <citation type="submission" date="2015-04" db="UniProtKB">
        <authorList>
            <consortium name="EnsemblPlants"/>
        </authorList>
    </citation>
    <scope>IDENTIFICATION</scope>
</reference>
<protein>
    <submittedName>
        <fullName evidence="4">Uncharacterized protein</fullName>
    </submittedName>
</protein>
<dbReference type="PROSITE" id="PS50294">
    <property type="entry name" value="WD_REPEATS_REGION"/>
    <property type="match status" value="1"/>
</dbReference>
<accession>A0A0E0DHC2</accession>
<dbReference type="SUPFAM" id="SSF50978">
    <property type="entry name" value="WD40 repeat-like"/>
    <property type="match status" value="1"/>
</dbReference>
<dbReference type="HOGENOM" id="CLU_048044_0_0_1"/>
<dbReference type="AlphaFoldDB" id="A0A0E0DHC2"/>
<dbReference type="InterPro" id="IPR020472">
    <property type="entry name" value="WD40_PAC1"/>
</dbReference>
<dbReference type="FunFam" id="2.130.10.10:FF:001018">
    <property type="entry name" value="Transducin/WD40 repeat-like superfamily protein"/>
    <property type="match status" value="1"/>
</dbReference>
<dbReference type="InterPro" id="IPR015943">
    <property type="entry name" value="WD40/YVTN_repeat-like_dom_sf"/>
</dbReference>
<feature type="repeat" description="WD" evidence="3">
    <location>
        <begin position="127"/>
        <end position="169"/>
    </location>
</feature>
<evidence type="ECO:0000256" key="3">
    <source>
        <dbReference type="PROSITE-ProRule" id="PRU00221"/>
    </source>
</evidence>
<dbReference type="Gene3D" id="2.130.10.10">
    <property type="entry name" value="YVTN repeat-like/Quinoprotein amine dehydrogenase"/>
    <property type="match status" value="1"/>
</dbReference>
<dbReference type="Gramene" id="OMERI04G18560.3">
    <property type="protein sequence ID" value="OMERI04G18560.3"/>
    <property type="gene ID" value="OMERI04G18560"/>
</dbReference>
<dbReference type="InterPro" id="IPR040324">
    <property type="entry name" value="WDR44/Dgr2"/>
</dbReference>
<dbReference type="InterPro" id="IPR001680">
    <property type="entry name" value="WD40_rpt"/>
</dbReference>
<keyword evidence="5" id="KW-1185">Reference proteome</keyword>
<evidence type="ECO:0000256" key="2">
    <source>
        <dbReference type="ARBA" id="ARBA00022737"/>
    </source>
</evidence>
<dbReference type="Pfam" id="PF00400">
    <property type="entry name" value="WD40"/>
    <property type="match status" value="2"/>
</dbReference>
<keyword evidence="2" id="KW-0677">Repeat</keyword>
<dbReference type="EnsemblPlants" id="OMERI04G18560.3">
    <property type="protein sequence ID" value="OMERI04G18560.3"/>
    <property type="gene ID" value="OMERI04G18560"/>
</dbReference>
<dbReference type="PANTHER" id="PTHR14221:SF34">
    <property type="entry name" value="OS04G0568400 PROTEIN"/>
    <property type="match status" value="1"/>
</dbReference>
<keyword evidence="1 3" id="KW-0853">WD repeat</keyword>
<evidence type="ECO:0000313" key="5">
    <source>
        <dbReference type="Proteomes" id="UP000008021"/>
    </source>
</evidence>
<evidence type="ECO:0000256" key="1">
    <source>
        <dbReference type="ARBA" id="ARBA00022574"/>
    </source>
</evidence>
<feature type="repeat" description="WD" evidence="3">
    <location>
        <begin position="105"/>
        <end position="127"/>
    </location>
</feature>
<feature type="repeat" description="WD" evidence="3">
    <location>
        <begin position="271"/>
        <end position="294"/>
    </location>
</feature>
<dbReference type="PROSITE" id="PS50082">
    <property type="entry name" value="WD_REPEATS_2"/>
    <property type="match status" value="3"/>
</dbReference>
<dbReference type="PANTHER" id="PTHR14221">
    <property type="entry name" value="WD REPEAT DOMAIN 44"/>
    <property type="match status" value="1"/>
</dbReference>